<evidence type="ECO:0000313" key="2">
    <source>
        <dbReference type="EMBL" id="GIY58444.1"/>
    </source>
</evidence>
<dbReference type="Proteomes" id="UP001054837">
    <property type="component" value="Unassembled WGS sequence"/>
</dbReference>
<feature type="region of interest" description="Disordered" evidence="1">
    <location>
        <begin position="53"/>
        <end position="99"/>
    </location>
</feature>
<protein>
    <submittedName>
        <fullName evidence="2">Uncharacterized protein</fullName>
    </submittedName>
</protein>
<accession>A0AAV4ULI2</accession>
<sequence>MGQESLFNAEEDRKKNPSEKITCLEFVHVHSDSHAISQVSLCAGHFCPPLQRTSPIKGLAGANPQGTHPQTEGALNQSRRSTQVKEGKKTTKKSVANNKHEGKILSANFGEKLHRYAIFQVKMELTTALRASPVSSL</sequence>
<keyword evidence="3" id="KW-1185">Reference proteome</keyword>
<evidence type="ECO:0000256" key="1">
    <source>
        <dbReference type="SAM" id="MobiDB-lite"/>
    </source>
</evidence>
<organism evidence="2 3">
    <name type="scientific">Caerostris darwini</name>
    <dbReference type="NCBI Taxonomy" id="1538125"/>
    <lineage>
        <taxon>Eukaryota</taxon>
        <taxon>Metazoa</taxon>
        <taxon>Ecdysozoa</taxon>
        <taxon>Arthropoda</taxon>
        <taxon>Chelicerata</taxon>
        <taxon>Arachnida</taxon>
        <taxon>Araneae</taxon>
        <taxon>Araneomorphae</taxon>
        <taxon>Entelegynae</taxon>
        <taxon>Araneoidea</taxon>
        <taxon>Araneidae</taxon>
        <taxon>Caerostris</taxon>
    </lineage>
</organism>
<evidence type="ECO:0000313" key="3">
    <source>
        <dbReference type="Proteomes" id="UP001054837"/>
    </source>
</evidence>
<comment type="caution">
    <text evidence="2">The sequence shown here is derived from an EMBL/GenBank/DDBJ whole genome shotgun (WGS) entry which is preliminary data.</text>
</comment>
<dbReference type="EMBL" id="BPLQ01011499">
    <property type="protein sequence ID" value="GIY58444.1"/>
    <property type="molecule type" value="Genomic_DNA"/>
</dbReference>
<feature type="compositionally biased region" description="Polar residues" evidence="1">
    <location>
        <begin position="64"/>
        <end position="81"/>
    </location>
</feature>
<name>A0AAV4ULI2_9ARAC</name>
<proteinExistence type="predicted"/>
<gene>
    <name evidence="2" type="ORF">CDAR_613241</name>
</gene>
<dbReference type="AlphaFoldDB" id="A0AAV4ULI2"/>
<reference evidence="2 3" key="1">
    <citation type="submission" date="2021-06" db="EMBL/GenBank/DDBJ databases">
        <title>Caerostris darwini draft genome.</title>
        <authorList>
            <person name="Kono N."/>
            <person name="Arakawa K."/>
        </authorList>
    </citation>
    <scope>NUCLEOTIDE SEQUENCE [LARGE SCALE GENOMIC DNA]</scope>
</reference>